<evidence type="ECO:0000256" key="1">
    <source>
        <dbReference type="SAM" id="MobiDB-lite"/>
    </source>
</evidence>
<dbReference type="OrthoDB" id="269822at2759"/>
<keyword evidence="3" id="KW-1185">Reference proteome</keyword>
<dbReference type="InterPro" id="IPR016024">
    <property type="entry name" value="ARM-type_fold"/>
</dbReference>
<sequence>MASNIECIPFIITAFQTHLSSIVSLIDKTTATALDKLIATLLNRILQLCVYHSSNKRSKDKKEPILDREAKKQLSKYLCPLLKASIGCLRGGQSLQYTALLMINKTIDVLIVYGVSTIPFIDSQSESTQQSSFTNSKSKKQSDVNKRTKATNALLSMESKLTSSLQTKSSTFKESRLKSSNLFQSTTAAKAATQATSSSSLKWIKSKKATSNNDSSSEFSKPMTSKFNHENLGQSSSEKIKSPLSAFDKHKDATTSGSEIQISTLLNILLVEGLDLLLNVLNNAITLHKRVTGSKQTCTPSHRWRHCTYHCLQILSARALLFISQSSDSRKRFVEDGPLKVLLSSLDSTHDPQLLCLVLQIMASIAIDPLYQKHLIDAELPDILMQLILPSDEWFYTNHSTKYARYVKHHAARILVYMGLEKRLRNKVYLFDLLEEMHQSAITPSSDTEEDVFITKTSISPSCVFTVNNEQVKGASLEGMVLEILTQIEKKIVYGESSDGDLSLCDGNEYLRFKPLRMVPPAIQVDLVSSKESSLNQRSSLGEESDHLSPIFYLSSFPICINPLIFLRLLQHRMFGCVAFWSWPSNAVSRSSVASSYGENRSRASSTCGSNIEEPPLRTRRNVSLTITCPASGFSSSKTDIDRRCSLKSNFPEDRIVGPFIALPQVQKPRPSIDKSIAERTQNGHQETPVTSPSASSARKSFKFSSFKRKRAKSTDKSSPPLTCIGGNAMQADIVAFQRELQNIPRNETSPIPTRTFPSTMSAYCSSMLSSYINEALERSLSPSMSRPRSCSVPRTTFEGMSLQLPVVHQHRASASGFHLLGPVARSSTCETSYAANTQIGRSPASLSPNGGRSSSTGIHLHCGESPVSSGSNRSGSVHHREEVIMPNAHRAILRLLMDWARLASYDLKMNLTVMKELNDFLARVSLLGDQYQWRAEEIRIYVDLQDTNILEECHNQESATNEYLM</sequence>
<feature type="compositionally biased region" description="Basic residues" evidence="1">
    <location>
        <begin position="700"/>
        <end position="712"/>
    </location>
</feature>
<feature type="region of interest" description="Disordered" evidence="1">
    <location>
        <begin position="680"/>
        <end position="724"/>
    </location>
</feature>
<dbReference type="InterPro" id="IPR011989">
    <property type="entry name" value="ARM-like"/>
</dbReference>
<evidence type="ECO:0000313" key="2">
    <source>
        <dbReference type="EMBL" id="RWS16109.1"/>
    </source>
</evidence>
<accession>A0A443RLG5</accession>
<reference evidence="2 3" key="1">
    <citation type="journal article" date="2018" name="Gigascience">
        <title>Genomes of trombidid mites reveal novel predicted allergens and laterally-transferred genes associated with secondary metabolism.</title>
        <authorList>
            <person name="Dong X."/>
            <person name="Chaisiri K."/>
            <person name="Xia D."/>
            <person name="Armstrong S.D."/>
            <person name="Fang Y."/>
            <person name="Donnelly M.J."/>
            <person name="Kadowaki T."/>
            <person name="McGarry J.W."/>
            <person name="Darby A.C."/>
            <person name="Makepeace B.L."/>
        </authorList>
    </citation>
    <scope>NUCLEOTIDE SEQUENCE [LARGE SCALE GENOMIC DNA]</scope>
    <source>
        <strain evidence="2">UoL-WK</strain>
    </source>
</reference>
<organism evidence="2 3">
    <name type="scientific">Dinothrombium tinctorium</name>
    <dbReference type="NCBI Taxonomy" id="1965070"/>
    <lineage>
        <taxon>Eukaryota</taxon>
        <taxon>Metazoa</taxon>
        <taxon>Ecdysozoa</taxon>
        <taxon>Arthropoda</taxon>
        <taxon>Chelicerata</taxon>
        <taxon>Arachnida</taxon>
        <taxon>Acari</taxon>
        <taxon>Acariformes</taxon>
        <taxon>Trombidiformes</taxon>
        <taxon>Prostigmata</taxon>
        <taxon>Anystina</taxon>
        <taxon>Parasitengona</taxon>
        <taxon>Trombidioidea</taxon>
        <taxon>Trombidiidae</taxon>
        <taxon>Dinothrombium</taxon>
    </lineage>
</organism>
<proteinExistence type="predicted"/>
<dbReference type="STRING" id="1965070.A0A443RLG5"/>
<dbReference type="Proteomes" id="UP000285301">
    <property type="component" value="Unassembled WGS sequence"/>
</dbReference>
<dbReference type="AlphaFoldDB" id="A0A443RLG5"/>
<dbReference type="Gene3D" id="1.25.10.10">
    <property type="entry name" value="Leucine-rich Repeat Variant"/>
    <property type="match status" value="1"/>
</dbReference>
<feature type="region of interest" description="Disordered" evidence="1">
    <location>
        <begin position="841"/>
        <end position="878"/>
    </location>
</feature>
<feature type="compositionally biased region" description="Polar residues" evidence="1">
    <location>
        <begin position="210"/>
        <end position="237"/>
    </location>
</feature>
<dbReference type="EMBL" id="NCKU01000296">
    <property type="protein sequence ID" value="RWS16109.1"/>
    <property type="molecule type" value="Genomic_DNA"/>
</dbReference>
<evidence type="ECO:0000313" key="3">
    <source>
        <dbReference type="Proteomes" id="UP000285301"/>
    </source>
</evidence>
<feature type="compositionally biased region" description="Polar residues" evidence="1">
    <location>
        <begin position="841"/>
        <end position="858"/>
    </location>
</feature>
<protein>
    <submittedName>
        <fullName evidence="2">1-phosphatidylinositol 4:5-bisphosphate phosphodiesterase epsilon-1-like protein</fullName>
    </submittedName>
</protein>
<feature type="region of interest" description="Disordered" evidence="1">
    <location>
        <begin position="210"/>
        <end position="239"/>
    </location>
</feature>
<feature type="compositionally biased region" description="Polar residues" evidence="1">
    <location>
        <begin position="680"/>
        <end position="693"/>
    </location>
</feature>
<dbReference type="SUPFAM" id="SSF48371">
    <property type="entry name" value="ARM repeat"/>
    <property type="match status" value="1"/>
</dbReference>
<gene>
    <name evidence="2" type="ORF">B4U79_12846</name>
</gene>
<comment type="caution">
    <text evidence="2">The sequence shown here is derived from an EMBL/GenBank/DDBJ whole genome shotgun (WGS) entry which is preliminary data.</text>
</comment>
<feature type="non-terminal residue" evidence="2">
    <location>
        <position position="966"/>
    </location>
</feature>
<feature type="compositionally biased region" description="Low complexity" evidence="1">
    <location>
        <begin position="866"/>
        <end position="876"/>
    </location>
</feature>
<name>A0A443RLG5_9ACAR</name>